<feature type="transmembrane region" description="Helical" evidence="2">
    <location>
        <begin position="107"/>
        <end position="126"/>
    </location>
</feature>
<comment type="caution">
    <text evidence="3">The sequence shown here is derived from an EMBL/GenBank/DDBJ whole genome shotgun (WGS) entry which is preliminary data.</text>
</comment>
<feature type="compositionally biased region" description="Basic and acidic residues" evidence="1">
    <location>
        <begin position="10"/>
        <end position="20"/>
    </location>
</feature>
<keyword evidence="2" id="KW-0472">Membrane</keyword>
<evidence type="ECO:0000313" key="3">
    <source>
        <dbReference type="EMBL" id="MDM4017711.1"/>
    </source>
</evidence>
<dbReference type="InterPro" id="IPR008930">
    <property type="entry name" value="Terpenoid_cyclase/PrenylTrfase"/>
</dbReference>
<protein>
    <submittedName>
        <fullName evidence="3">Terpene cyclase/mutase family protein</fullName>
    </submittedName>
</protein>
<organism evidence="3 4">
    <name type="scientific">Roseiconus lacunae</name>
    <dbReference type="NCBI Taxonomy" id="2605694"/>
    <lineage>
        <taxon>Bacteria</taxon>
        <taxon>Pseudomonadati</taxon>
        <taxon>Planctomycetota</taxon>
        <taxon>Planctomycetia</taxon>
        <taxon>Pirellulales</taxon>
        <taxon>Pirellulaceae</taxon>
        <taxon>Roseiconus</taxon>
    </lineage>
</organism>
<keyword evidence="4" id="KW-1185">Reference proteome</keyword>
<dbReference type="EMBL" id="JASZZN010000016">
    <property type="protein sequence ID" value="MDM4017711.1"/>
    <property type="molecule type" value="Genomic_DNA"/>
</dbReference>
<dbReference type="SUPFAM" id="SSF48239">
    <property type="entry name" value="Terpenoid cyclases/Protein prenyltransferases"/>
    <property type="match status" value="1"/>
</dbReference>
<dbReference type="RefSeq" id="WP_289165234.1">
    <property type="nucleotide sequence ID" value="NZ_JASZZN010000016.1"/>
</dbReference>
<feature type="region of interest" description="Disordered" evidence="1">
    <location>
        <begin position="1"/>
        <end position="80"/>
    </location>
</feature>
<keyword evidence="2" id="KW-1133">Transmembrane helix</keyword>
<gene>
    <name evidence="3" type="ORF">QTN89_19845</name>
</gene>
<feature type="compositionally biased region" description="Pro residues" evidence="1">
    <location>
        <begin position="29"/>
        <end position="47"/>
    </location>
</feature>
<dbReference type="CDD" id="cd00688">
    <property type="entry name" value="ISOPREN_C2_like"/>
    <property type="match status" value="1"/>
</dbReference>
<dbReference type="Proteomes" id="UP001239462">
    <property type="component" value="Unassembled WGS sequence"/>
</dbReference>
<name>A0ABT7PN51_9BACT</name>
<dbReference type="Gene3D" id="1.50.10.20">
    <property type="match status" value="2"/>
</dbReference>
<evidence type="ECO:0000313" key="4">
    <source>
        <dbReference type="Proteomes" id="UP001239462"/>
    </source>
</evidence>
<evidence type="ECO:0000256" key="1">
    <source>
        <dbReference type="SAM" id="MobiDB-lite"/>
    </source>
</evidence>
<reference evidence="3 4" key="1">
    <citation type="submission" date="2023-06" db="EMBL/GenBank/DDBJ databases">
        <title>Roseiconus lacunae JC819 isolated from Gulf of Mannar region, Tamil Nadu.</title>
        <authorList>
            <person name="Pk S."/>
            <person name="Ch S."/>
            <person name="Ch V.R."/>
        </authorList>
    </citation>
    <scope>NUCLEOTIDE SEQUENCE [LARGE SCALE GENOMIC DNA]</scope>
    <source>
        <strain evidence="3 4">JC819</strain>
    </source>
</reference>
<evidence type="ECO:0000256" key="2">
    <source>
        <dbReference type="SAM" id="Phobius"/>
    </source>
</evidence>
<proteinExistence type="predicted"/>
<sequence length="579" mass="63482">MTGKIAASDSDDRWREDPSSRFKQVTQPQPAPQPSPPASSAPPPLQLAPPNARVIGTSDQTQRSDPAPAVVPPQSQTTLPETLADHTIEGNERRWQDIVSSARTSSWLLSLAIHLGLLILLALLTFRLGGNDTGIAIEGSRSTSTSDARLESVSVTPDLATDNDQQLDTQVEVNVMQPEKDLATIQTDSVLPKNPLELSEHGLLEGGGGPQVSQMMMYMGGGGMSARTPEGRIKYGEQFGATSESEAAVEQALRWLQTHQQSDGSWSFNLDLAPCGGRCRHGKPASESTPTPKTAATGLALLAFLGAGYTADVGPYQDTVRKGIYYLKSVALETQVGFDWQQGGSMYGHGIATLAMSEAMAMMKINGQVDSDLFHHVQQAANFTTHAQHPNGSWGYTPGRPGDITITGWQVLSLVTAKKAGVQTRSDTFPRAKRFVMSVRDEPRYQFGYNSPKPEKTTTAIGLTLLLYLGQQPGLSFFDRELDRIAERGPTLTNVYHDYYATMALHHIRHRDWEAWNTQLRDHLVRTQSKTGHEAGSWHFSDKWGNVGGRLYTTAMCALILEVYYRYLPLYEAPEEFPL</sequence>
<keyword evidence="2" id="KW-0812">Transmembrane</keyword>
<accession>A0ABT7PN51</accession>